<feature type="transmembrane region" description="Helical" evidence="5">
    <location>
        <begin position="447"/>
        <end position="468"/>
    </location>
</feature>
<organism evidence="7 8">
    <name type="scientific">Candidatus Omnitrophus magneticus</name>
    <dbReference type="NCBI Taxonomy" id="1609969"/>
    <lineage>
        <taxon>Bacteria</taxon>
        <taxon>Pseudomonadati</taxon>
        <taxon>Candidatus Omnitrophota</taxon>
        <taxon>Candidatus Omnitrophus</taxon>
    </lineage>
</organism>
<feature type="transmembrane region" description="Helical" evidence="5">
    <location>
        <begin position="317"/>
        <end position="335"/>
    </location>
</feature>
<protein>
    <submittedName>
        <fullName evidence="7">O-antigen ligase-related protein</fullName>
    </submittedName>
</protein>
<feature type="transmembrane region" description="Helical" evidence="5">
    <location>
        <begin position="115"/>
        <end position="138"/>
    </location>
</feature>
<keyword evidence="8" id="KW-1185">Reference proteome</keyword>
<dbReference type="GO" id="GO:0016020">
    <property type="term" value="C:membrane"/>
    <property type="evidence" value="ECO:0007669"/>
    <property type="project" value="UniProtKB-SubCell"/>
</dbReference>
<dbReference type="AlphaFoldDB" id="A0A0F0CV42"/>
<proteinExistence type="predicted"/>
<evidence type="ECO:0000313" key="7">
    <source>
        <dbReference type="EMBL" id="KJJ85411.1"/>
    </source>
</evidence>
<name>A0A0F0CV42_9BACT</name>
<dbReference type="EMBL" id="JYNY01000164">
    <property type="protein sequence ID" value="KJJ85411.1"/>
    <property type="molecule type" value="Genomic_DNA"/>
</dbReference>
<evidence type="ECO:0000256" key="2">
    <source>
        <dbReference type="ARBA" id="ARBA00022692"/>
    </source>
</evidence>
<keyword evidence="2 5" id="KW-0812">Transmembrane</keyword>
<feature type="transmembrane region" description="Helical" evidence="5">
    <location>
        <begin position="255"/>
        <end position="274"/>
    </location>
</feature>
<dbReference type="GO" id="GO:0016874">
    <property type="term" value="F:ligase activity"/>
    <property type="evidence" value="ECO:0007669"/>
    <property type="project" value="UniProtKB-KW"/>
</dbReference>
<dbReference type="Proteomes" id="UP000033428">
    <property type="component" value="Unassembled WGS sequence"/>
</dbReference>
<comment type="caution">
    <text evidence="7">The sequence shown here is derived from an EMBL/GenBank/DDBJ whole genome shotgun (WGS) entry which is preliminary data.</text>
</comment>
<feature type="transmembrane region" description="Helical" evidence="5">
    <location>
        <begin position="77"/>
        <end position="95"/>
    </location>
</feature>
<evidence type="ECO:0000259" key="6">
    <source>
        <dbReference type="Pfam" id="PF04932"/>
    </source>
</evidence>
<feature type="transmembrane region" description="Helical" evidence="5">
    <location>
        <begin position="415"/>
        <end position="435"/>
    </location>
</feature>
<accession>A0A0F0CV42</accession>
<evidence type="ECO:0000313" key="8">
    <source>
        <dbReference type="Proteomes" id="UP000033428"/>
    </source>
</evidence>
<reference evidence="7 8" key="1">
    <citation type="submission" date="2015-02" db="EMBL/GenBank/DDBJ databases">
        <title>Single-cell genomics of uncultivated deep-branching MTB reveals a conserved set of magnetosome genes.</title>
        <authorList>
            <person name="Kolinko S."/>
            <person name="Richter M."/>
            <person name="Glockner F.O."/>
            <person name="Brachmann A."/>
            <person name="Schuler D."/>
        </authorList>
    </citation>
    <scope>NUCLEOTIDE SEQUENCE [LARGE SCALE GENOMIC DNA]</scope>
    <source>
        <strain evidence="7">SKK-01</strain>
    </source>
</reference>
<comment type="subcellular location">
    <subcellularLocation>
        <location evidence="1">Membrane</location>
        <topology evidence="1">Multi-pass membrane protein</topology>
    </subcellularLocation>
</comment>
<dbReference type="InterPro" id="IPR051533">
    <property type="entry name" value="WaaL-like"/>
</dbReference>
<dbReference type="PANTHER" id="PTHR37422">
    <property type="entry name" value="TEICHURONIC ACID BIOSYNTHESIS PROTEIN TUAE"/>
    <property type="match status" value="1"/>
</dbReference>
<evidence type="ECO:0000256" key="4">
    <source>
        <dbReference type="ARBA" id="ARBA00023136"/>
    </source>
</evidence>
<dbReference type="Pfam" id="PF04932">
    <property type="entry name" value="Wzy_C"/>
    <property type="match status" value="1"/>
</dbReference>
<keyword evidence="4 5" id="KW-0472">Membrane</keyword>
<evidence type="ECO:0000256" key="1">
    <source>
        <dbReference type="ARBA" id="ARBA00004141"/>
    </source>
</evidence>
<keyword evidence="7" id="KW-0436">Ligase</keyword>
<dbReference type="InterPro" id="IPR007016">
    <property type="entry name" value="O-antigen_ligase-rel_domated"/>
</dbReference>
<evidence type="ECO:0000256" key="3">
    <source>
        <dbReference type="ARBA" id="ARBA00022989"/>
    </source>
</evidence>
<gene>
    <name evidence="7" type="ORF">OMAG_000736</name>
</gene>
<feature type="domain" description="O-antigen ligase-related" evidence="6">
    <location>
        <begin position="286"/>
        <end position="427"/>
    </location>
</feature>
<evidence type="ECO:0000256" key="5">
    <source>
        <dbReference type="SAM" id="Phobius"/>
    </source>
</evidence>
<feature type="transmembrane region" description="Helical" evidence="5">
    <location>
        <begin position="150"/>
        <end position="170"/>
    </location>
</feature>
<feature type="transmembrane region" description="Helical" evidence="5">
    <location>
        <begin position="480"/>
        <end position="499"/>
    </location>
</feature>
<sequence>MRYTAQLSIPNKLKQRKIGFINQNNIKSRIKKNKDDMNYKDFFSALKATFNIYKKDLLVLLFAILMFKFGRRWQDGIMSAIFFPAIFVVMFKMSLEHKLYTLIFLIPWAESRQMPGQMMGIVGFNPVNILFLMIGTTIMYRKKKIYAHSVFNKWILFYMTLVLIADIRGVDTIPYFDGYFTFTSYFLDVFLKPLEIVLAGTMAFYVLKDPEEMTRFLRMIKISGALLAVYVVFRGGGTLGGVYKLTRTLSIHKNALSFIFLTLLTMNLATMNYGEKGERIINKIFNVLYILGIMLTFSRQGYISCVLILFLHFTKKGTKGVIVFIVSAILFWSYFMPVEVKRRIFTGTAKGEEMGVSEHLTGDVTAGREAAWEASMPVIKEAFWFGRGMYTFAKEVKYGRPELPQHPHNAYIQSMLDNGLIGTILFLTFFISLFYKSWRLYKTSKSVFAANYGYGFAITILIFLIQGVTGFRFYPYEESYFIWFYLGGLMWVYQNQTYLSEQES</sequence>
<keyword evidence="3 5" id="KW-1133">Transmembrane helix</keyword>
<feature type="transmembrane region" description="Helical" evidence="5">
    <location>
        <begin position="219"/>
        <end position="243"/>
    </location>
</feature>
<feature type="transmembrane region" description="Helical" evidence="5">
    <location>
        <begin position="286"/>
        <end position="311"/>
    </location>
</feature>
<feature type="transmembrane region" description="Helical" evidence="5">
    <location>
        <begin position="190"/>
        <end position="207"/>
    </location>
</feature>
<dbReference type="PANTHER" id="PTHR37422:SF13">
    <property type="entry name" value="LIPOPOLYSACCHARIDE BIOSYNTHESIS PROTEIN PA4999-RELATED"/>
    <property type="match status" value="1"/>
</dbReference>